<protein>
    <submittedName>
        <fullName evidence="3">CHASE3 domain sensor protein</fullName>
    </submittedName>
</protein>
<proteinExistence type="predicted"/>
<feature type="compositionally biased region" description="Basic and acidic residues" evidence="1">
    <location>
        <begin position="111"/>
        <end position="121"/>
    </location>
</feature>
<reference evidence="2 4" key="1">
    <citation type="submission" date="2014-08" db="EMBL/GenBank/DDBJ databases">
        <authorList>
            <person name="Sisinthy S."/>
        </authorList>
    </citation>
    <scope>NUCLEOTIDE SEQUENCE [LARGE SCALE GENOMIC DNA]</scope>
    <source>
        <strain evidence="2 4">RuG17</strain>
    </source>
</reference>
<comment type="caution">
    <text evidence="2">The sequence shown here is derived from an EMBL/GenBank/DDBJ whole genome shotgun (WGS) entry which is preliminary data.</text>
</comment>
<organism evidence="2 4">
    <name type="scientific">Cryobacterium roopkundense</name>
    <dbReference type="NCBI Taxonomy" id="1001240"/>
    <lineage>
        <taxon>Bacteria</taxon>
        <taxon>Bacillati</taxon>
        <taxon>Actinomycetota</taxon>
        <taxon>Actinomycetes</taxon>
        <taxon>Micrococcales</taxon>
        <taxon>Microbacteriaceae</taxon>
        <taxon>Cryobacterium</taxon>
    </lineage>
</organism>
<feature type="region of interest" description="Disordered" evidence="1">
    <location>
        <begin position="102"/>
        <end position="127"/>
    </location>
</feature>
<dbReference type="Proteomes" id="UP000029864">
    <property type="component" value="Unassembled WGS sequence"/>
</dbReference>
<sequence>MADVRKSAKQTAARTRAREKAAEFRAKQDKLEQLATDYFVATDSLEEIEASAQKEIAAVRERAAKRSKAAQTNADAVIASMLALSTPRGEVADRLGIPARDVKKLSAGPDESLRQETKETETMSAVL</sequence>
<evidence type="ECO:0000313" key="5">
    <source>
        <dbReference type="Proteomes" id="UP000561726"/>
    </source>
</evidence>
<name>A0A099JP94_9MICO</name>
<dbReference type="EMBL" id="JACHBQ010000002">
    <property type="protein sequence ID" value="MBB5643693.1"/>
    <property type="molecule type" value="Genomic_DNA"/>
</dbReference>
<keyword evidence="4" id="KW-1185">Reference proteome</keyword>
<dbReference type="OrthoDB" id="5122607at2"/>
<feature type="region of interest" description="Disordered" evidence="1">
    <location>
        <begin position="1"/>
        <end position="25"/>
    </location>
</feature>
<dbReference type="AlphaFoldDB" id="A0A099JP94"/>
<evidence type="ECO:0000256" key="1">
    <source>
        <dbReference type="SAM" id="MobiDB-lite"/>
    </source>
</evidence>
<evidence type="ECO:0000313" key="3">
    <source>
        <dbReference type="EMBL" id="MBB5643693.1"/>
    </source>
</evidence>
<dbReference type="Proteomes" id="UP000561726">
    <property type="component" value="Unassembled WGS sequence"/>
</dbReference>
<dbReference type="eggNOG" id="ENOG50329PQ">
    <property type="taxonomic scope" value="Bacteria"/>
</dbReference>
<feature type="compositionally biased region" description="Basic and acidic residues" evidence="1">
    <location>
        <begin position="16"/>
        <end position="25"/>
    </location>
</feature>
<dbReference type="RefSeq" id="WP_035835696.1">
    <property type="nucleotide sequence ID" value="NZ_JACHBQ010000002.1"/>
</dbReference>
<dbReference type="EMBL" id="JPXF01000016">
    <property type="protein sequence ID" value="KGJ79263.1"/>
    <property type="molecule type" value="Genomic_DNA"/>
</dbReference>
<gene>
    <name evidence="3" type="ORF">BJ997_004304</name>
    <name evidence="2" type="ORF">GY21_05555</name>
</gene>
<evidence type="ECO:0000313" key="2">
    <source>
        <dbReference type="EMBL" id="KGJ79263.1"/>
    </source>
</evidence>
<reference evidence="3 5" key="2">
    <citation type="submission" date="2020-08" db="EMBL/GenBank/DDBJ databases">
        <title>Sequencing the genomes of 1000 actinobacteria strains.</title>
        <authorList>
            <person name="Klenk H.-P."/>
        </authorList>
    </citation>
    <scope>NUCLEOTIDE SEQUENCE [LARGE SCALE GENOMIC DNA]</scope>
    <source>
        <strain evidence="3 5">DSM 21065</strain>
    </source>
</reference>
<evidence type="ECO:0000313" key="4">
    <source>
        <dbReference type="Proteomes" id="UP000029864"/>
    </source>
</evidence>
<accession>A0A099JP94</accession>